<organism evidence="1 2">
    <name type="scientific">Pseudomonas fluorescens</name>
    <dbReference type="NCBI Taxonomy" id="294"/>
    <lineage>
        <taxon>Bacteria</taxon>
        <taxon>Pseudomonadati</taxon>
        <taxon>Pseudomonadota</taxon>
        <taxon>Gammaproteobacteria</taxon>
        <taxon>Pseudomonadales</taxon>
        <taxon>Pseudomonadaceae</taxon>
        <taxon>Pseudomonas</taxon>
    </lineage>
</organism>
<gene>
    <name evidence="1" type="ORF">RL74_16965</name>
</gene>
<reference evidence="1 2" key="1">
    <citation type="submission" date="2015-01" db="EMBL/GenBank/DDBJ databases">
        <title>Draft Genome Sequence of the Biocontrol and Plant Growth-Promoting Rhizobacteria (PGPR) Pseudomonas fluorescens UM270.</title>
        <authorList>
            <person name="Hernandez-Salmeron J.E."/>
            <person name="Santoyo G."/>
            <person name="Moreno-Hagelsieb G."/>
            <person name="Hernandez-Leon R."/>
        </authorList>
    </citation>
    <scope>NUCLEOTIDE SEQUENCE [LARGE SCALE GENOMIC DNA]</scope>
    <source>
        <strain evidence="1 2">UM270</strain>
    </source>
</reference>
<sequence length="79" mass="9020">MGNIVILTTQLPPAEAEALLAAIREQYRLSLNDYWYADEYRYVPQEKRHSSILEKTPVMAAQKRLMAALSLSLKAVKQL</sequence>
<proteinExistence type="predicted"/>
<protein>
    <submittedName>
        <fullName evidence="1">Prophage PssSM-01</fullName>
    </submittedName>
</protein>
<dbReference type="EMBL" id="JXNZ01000164">
    <property type="protein sequence ID" value="KIQ58182.1"/>
    <property type="molecule type" value="Genomic_DNA"/>
</dbReference>
<dbReference type="OrthoDB" id="6900326at2"/>
<comment type="caution">
    <text evidence="1">The sequence shown here is derived from an EMBL/GenBank/DDBJ whole genome shotgun (WGS) entry which is preliminary data.</text>
</comment>
<accession>A0A0D0PBX1</accession>
<dbReference type="AlphaFoldDB" id="A0A0D0PBX1"/>
<evidence type="ECO:0000313" key="1">
    <source>
        <dbReference type="EMBL" id="KIQ58182.1"/>
    </source>
</evidence>
<evidence type="ECO:0000313" key="2">
    <source>
        <dbReference type="Proteomes" id="UP000032101"/>
    </source>
</evidence>
<dbReference type="PATRIC" id="fig|294.124.peg.3501"/>
<name>A0A0D0PBX1_PSEFL</name>
<dbReference type="RefSeq" id="WP_042730956.1">
    <property type="nucleotide sequence ID" value="NZ_JXNZ01000164.1"/>
</dbReference>
<dbReference type="Proteomes" id="UP000032101">
    <property type="component" value="Unassembled WGS sequence"/>
</dbReference>